<keyword evidence="5" id="KW-0472">Membrane</keyword>
<gene>
    <name evidence="6" type="ORF">FCC1311_034852</name>
</gene>
<dbReference type="PANTHER" id="PTHR11001">
    <property type="entry name" value="MITOCHONDRIAL FISSION PROCESS PROTEIN 1"/>
    <property type="match status" value="1"/>
</dbReference>
<proteinExistence type="inferred from homology"/>
<dbReference type="OrthoDB" id="200632at2759"/>
<feature type="compositionally biased region" description="Polar residues" evidence="4">
    <location>
        <begin position="1"/>
        <end position="10"/>
    </location>
</feature>
<evidence type="ECO:0000313" key="6">
    <source>
        <dbReference type="EMBL" id="GBG27263.1"/>
    </source>
</evidence>
<dbReference type="Pfam" id="PF10558">
    <property type="entry name" value="MTP18"/>
    <property type="match status" value="1"/>
</dbReference>
<dbReference type="AlphaFoldDB" id="A0A2R5GF63"/>
<name>A0A2R5GF63_9STRA</name>
<dbReference type="InterPro" id="IPR019560">
    <property type="entry name" value="Mitochondrial_18_kDa_protein"/>
</dbReference>
<dbReference type="GO" id="GO:0000266">
    <property type="term" value="P:mitochondrial fission"/>
    <property type="evidence" value="ECO:0007669"/>
    <property type="project" value="TreeGrafter"/>
</dbReference>
<feature type="region of interest" description="Disordered" evidence="4">
    <location>
        <begin position="1"/>
        <end position="28"/>
    </location>
</feature>
<keyword evidence="5" id="KW-0812">Transmembrane</keyword>
<keyword evidence="7" id="KW-1185">Reference proteome</keyword>
<comment type="similarity">
    <text evidence="1">Belongs to the MTFP1 family.</text>
</comment>
<reference evidence="6 7" key="1">
    <citation type="submission" date="2017-12" db="EMBL/GenBank/DDBJ databases">
        <title>Sequencing, de novo assembly and annotation of complete genome of a new Thraustochytrid species, strain FCC1311.</title>
        <authorList>
            <person name="Sedici K."/>
            <person name="Godart F."/>
            <person name="Aiese Cigliano R."/>
            <person name="Sanseverino W."/>
            <person name="Barakat M."/>
            <person name="Ortet P."/>
            <person name="Marechal E."/>
            <person name="Cagnac O."/>
            <person name="Amato A."/>
        </authorList>
    </citation>
    <scope>NUCLEOTIDE SEQUENCE [LARGE SCALE GENOMIC DNA]</scope>
</reference>
<feature type="transmembrane region" description="Helical" evidence="5">
    <location>
        <begin position="91"/>
        <end position="112"/>
    </location>
</feature>
<evidence type="ECO:0000256" key="2">
    <source>
        <dbReference type="ARBA" id="ARBA00017835"/>
    </source>
</evidence>
<evidence type="ECO:0000256" key="4">
    <source>
        <dbReference type="SAM" id="MobiDB-lite"/>
    </source>
</evidence>
<feature type="transmembrane region" description="Helical" evidence="5">
    <location>
        <begin position="118"/>
        <end position="140"/>
    </location>
</feature>
<dbReference type="PANTHER" id="PTHR11001:SF2">
    <property type="entry name" value="MITOCHONDRIAL FISSION PROCESS PROTEIN 1"/>
    <property type="match status" value="1"/>
</dbReference>
<accession>A0A2R5GF63</accession>
<comment type="caution">
    <text evidence="6">The sequence shown here is derived from an EMBL/GenBank/DDBJ whole genome shotgun (WGS) entry which is preliminary data.</text>
</comment>
<sequence length="206" mass="22852">MEETKTSNPKVASPPEAPEVNESASGSLVSLETETMEQELLENSPLRVLGYFGRLGRLAGMAFSKGSRYIAYSSDVGEAFRPVIDPKYVRAGYGVAIAYVIADIGLVTHRAYKLKEDYTRAFCSQTTFQVLGSLVIPSIVIHQGVHLSQKGFAKMKRFQKWGPVLTGLAMIPFMPVLIDEPVEHLVEMGFDKFWPEEKTPGKVKHE</sequence>
<protein>
    <recommendedName>
        <fullName evidence="2">Mitochondrial fission process protein 1</fullName>
    </recommendedName>
    <alternativeName>
        <fullName evidence="3">Mitochondrial 18 kDa protein</fullName>
    </alternativeName>
</protein>
<dbReference type="InParanoid" id="A0A2R5GF63"/>
<dbReference type="GO" id="GO:0005739">
    <property type="term" value="C:mitochondrion"/>
    <property type="evidence" value="ECO:0007669"/>
    <property type="project" value="TreeGrafter"/>
</dbReference>
<evidence type="ECO:0000256" key="3">
    <source>
        <dbReference type="ARBA" id="ARBA00029631"/>
    </source>
</evidence>
<evidence type="ECO:0000256" key="1">
    <source>
        <dbReference type="ARBA" id="ARBA00009224"/>
    </source>
</evidence>
<dbReference type="Proteomes" id="UP000241890">
    <property type="component" value="Unassembled WGS sequence"/>
</dbReference>
<organism evidence="6 7">
    <name type="scientific">Hondaea fermentalgiana</name>
    <dbReference type="NCBI Taxonomy" id="2315210"/>
    <lineage>
        <taxon>Eukaryota</taxon>
        <taxon>Sar</taxon>
        <taxon>Stramenopiles</taxon>
        <taxon>Bigyra</taxon>
        <taxon>Labyrinthulomycetes</taxon>
        <taxon>Thraustochytrida</taxon>
        <taxon>Thraustochytriidae</taxon>
        <taxon>Hondaea</taxon>
    </lineage>
</organism>
<dbReference type="EMBL" id="BEYU01000029">
    <property type="protein sequence ID" value="GBG27263.1"/>
    <property type="molecule type" value="Genomic_DNA"/>
</dbReference>
<feature type="transmembrane region" description="Helical" evidence="5">
    <location>
        <begin position="161"/>
        <end position="178"/>
    </location>
</feature>
<evidence type="ECO:0000313" key="7">
    <source>
        <dbReference type="Proteomes" id="UP000241890"/>
    </source>
</evidence>
<evidence type="ECO:0000256" key="5">
    <source>
        <dbReference type="SAM" id="Phobius"/>
    </source>
</evidence>
<keyword evidence="5" id="KW-1133">Transmembrane helix</keyword>